<evidence type="ECO:0000313" key="2">
    <source>
        <dbReference type="EMBL" id="PTQ79094.1"/>
    </source>
</evidence>
<protein>
    <submittedName>
        <fullName evidence="2">Uncharacterized protein DUF4145</fullName>
    </submittedName>
</protein>
<dbReference type="AlphaFoldDB" id="A0A2T5I5J0"/>
<name>A0A2T5I5J0_9PROT</name>
<evidence type="ECO:0000259" key="1">
    <source>
        <dbReference type="Pfam" id="PF13643"/>
    </source>
</evidence>
<gene>
    <name evidence="2" type="ORF">C8R21_1341</name>
</gene>
<sequence length="87" mass="9988">MRLTLHSRIKELANRNKELSDSLLAIKWLGNQGSHSDKLTRDDIFDALDILDFILNDLFICPQMKIKKLVTKINKAKGPVKKRSMVP</sequence>
<reference evidence="2 3" key="1">
    <citation type="submission" date="2018-04" db="EMBL/GenBank/DDBJ databases">
        <title>Active sludge and wastewater microbial communities from Klosterneuburg, Austria.</title>
        <authorList>
            <person name="Wagner M."/>
        </authorList>
    </citation>
    <scope>NUCLEOTIDE SEQUENCE [LARGE SCALE GENOMIC DNA]</scope>
    <source>
        <strain evidence="2 3">Nl12</strain>
    </source>
</reference>
<dbReference type="Pfam" id="PF13643">
    <property type="entry name" value="DUF4145"/>
    <property type="match status" value="1"/>
</dbReference>
<comment type="caution">
    <text evidence="2">The sequence shown here is derived from an EMBL/GenBank/DDBJ whole genome shotgun (WGS) entry which is preliminary data.</text>
</comment>
<dbReference type="EMBL" id="QAOK01000034">
    <property type="protein sequence ID" value="PTQ79094.1"/>
    <property type="molecule type" value="Genomic_DNA"/>
</dbReference>
<accession>A0A2T5I5J0</accession>
<dbReference type="InterPro" id="IPR025285">
    <property type="entry name" value="DUF4145"/>
</dbReference>
<feature type="domain" description="DUF4145" evidence="1">
    <location>
        <begin position="4"/>
        <end position="52"/>
    </location>
</feature>
<dbReference type="RefSeq" id="WP_107763194.1">
    <property type="nucleotide sequence ID" value="NZ_QAOK01000034.1"/>
</dbReference>
<dbReference type="Proteomes" id="UP000244152">
    <property type="component" value="Unassembled WGS sequence"/>
</dbReference>
<organism evidence="2 3">
    <name type="scientific">Nitrosospira multiformis</name>
    <dbReference type="NCBI Taxonomy" id="1231"/>
    <lineage>
        <taxon>Bacteria</taxon>
        <taxon>Pseudomonadati</taxon>
        <taxon>Pseudomonadota</taxon>
        <taxon>Betaproteobacteria</taxon>
        <taxon>Nitrosomonadales</taxon>
        <taxon>Nitrosomonadaceae</taxon>
        <taxon>Nitrosospira</taxon>
    </lineage>
</organism>
<evidence type="ECO:0000313" key="3">
    <source>
        <dbReference type="Proteomes" id="UP000244152"/>
    </source>
</evidence>
<proteinExistence type="predicted"/>